<proteinExistence type="predicted"/>
<sequence length="881" mass="96026">MLTDITAICTARGKRLAAPALVAALLLGGCDGGPGDLRAESSQRIERAQAYHKQGQYRAAMIEARNAIKLAPELAEPHIALARIFNTLAQGKQALTQLDQIPAPQRNGSAYQATLVQAYLHQDKYRSALNALAQSEALRREKPSEYYLLHGGALMGAGDIEAAADSYRQALATEPEHQQALLGLARIRSRDNAIEPSPALQKLEQLYPRSAEVLMLKAGIAFNQNQLDETEHLLTQALTALPSTDIMTPQRASVLRALADILVRQGHSAEALIYTRLLAEAFPGADEANSRYRQALELFRQKEFAAAESNLEQLLDEYPRMGQAAQLLGIIKFIKGDLQQANQYFSEYLDPEIAPQAMTRIAALTNMRLREPDKVLELLQDQVADDSDPQMLAMYGIAALAAGQFERGEAALLRAVKADPALTRLRLALANYYNGKQPPQPEQALTQLKIALNQNDGDPLIQAALVRYYLQSEQQAEALKLITTILRKDPQAHTGHILAGDYYRAVGKLSQAVSHYQKAVTLNAEEPRSLLRLGQAQLALKDHAAAKRTYQQVIERAPEEKSGYQGLIAAHELAGDAEAAIDTITRLSRTGTHQVPATVLAEHYARRNNFEQAGIFEQAVIDAAPNARSTSALTGAIAHTETQYRLRQGEFALARQAAHRGLAANPGSVPLLRALSQTEIMGANYGEAEKIIAQVRTANPAVADHLTGDLQRAQGNIAAAIDAYESAWETAPSDLLGSKIYALRKTGEPTRASSFLAAWLAAYPDNIRAITLRSEEKIARADFNAAISDLQRVLEVQPNSPALLNNLAWAYYKTGNPEAVATARKAYELAPDNAAIADTYGWVLFKNGDRRTALDILRKAAALAPENQEIREHLKAAQAGG</sequence>
<gene>
    <name evidence="2" type="ORF">FKG94_19025</name>
</gene>
<dbReference type="PANTHER" id="PTHR12558">
    <property type="entry name" value="CELL DIVISION CYCLE 16,23,27"/>
    <property type="match status" value="1"/>
</dbReference>
<keyword evidence="1" id="KW-0802">TPR repeat</keyword>
<organism evidence="2 3">
    <name type="scientific">Exilibacterium tricleocarpae</name>
    <dbReference type="NCBI Taxonomy" id="2591008"/>
    <lineage>
        <taxon>Bacteria</taxon>
        <taxon>Pseudomonadati</taxon>
        <taxon>Pseudomonadota</taxon>
        <taxon>Gammaproteobacteria</taxon>
        <taxon>Cellvibrionales</taxon>
        <taxon>Cellvibrionaceae</taxon>
        <taxon>Exilibacterium</taxon>
    </lineage>
</organism>
<dbReference type="Gene3D" id="1.25.40.10">
    <property type="entry name" value="Tetratricopeptide repeat domain"/>
    <property type="match status" value="6"/>
</dbReference>
<dbReference type="Pfam" id="PF13432">
    <property type="entry name" value="TPR_16"/>
    <property type="match status" value="4"/>
</dbReference>
<dbReference type="AlphaFoldDB" id="A0A545T3E7"/>
<dbReference type="Proteomes" id="UP000319732">
    <property type="component" value="Unassembled WGS sequence"/>
</dbReference>
<dbReference type="SMART" id="SM00028">
    <property type="entry name" value="TPR"/>
    <property type="match status" value="13"/>
</dbReference>
<evidence type="ECO:0000256" key="1">
    <source>
        <dbReference type="PROSITE-ProRule" id="PRU00339"/>
    </source>
</evidence>
<protein>
    <submittedName>
        <fullName evidence="2">Tetratricopeptide repeat protein</fullName>
    </submittedName>
</protein>
<accession>A0A545T3E7</accession>
<evidence type="ECO:0000313" key="2">
    <source>
        <dbReference type="EMBL" id="TQV71743.1"/>
    </source>
</evidence>
<name>A0A545T3E7_9GAMM</name>
<dbReference type="InterPro" id="IPR011990">
    <property type="entry name" value="TPR-like_helical_dom_sf"/>
</dbReference>
<feature type="repeat" description="TPR" evidence="1">
    <location>
        <begin position="527"/>
        <end position="560"/>
    </location>
</feature>
<dbReference type="PROSITE" id="PS50005">
    <property type="entry name" value="TPR"/>
    <property type="match status" value="4"/>
</dbReference>
<feature type="repeat" description="TPR" evidence="1">
    <location>
        <begin position="493"/>
        <end position="526"/>
    </location>
</feature>
<feature type="repeat" description="TPR" evidence="1">
    <location>
        <begin position="144"/>
        <end position="177"/>
    </location>
</feature>
<comment type="caution">
    <text evidence="2">The sequence shown here is derived from an EMBL/GenBank/DDBJ whole genome shotgun (WGS) entry which is preliminary data.</text>
</comment>
<keyword evidence="3" id="KW-1185">Reference proteome</keyword>
<dbReference type="Pfam" id="PF14559">
    <property type="entry name" value="TPR_19"/>
    <property type="match status" value="1"/>
</dbReference>
<dbReference type="InterPro" id="IPR019734">
    <property type="entry name" value="TPR_rpt"/>
</dbReference>
<dbReference type="PANTHER" id="PTHR12558:SF13">
    <property type="entry name" value="CELL DIVISION CYCLE PROTEIN 27 HOMOLOG"/>
    <property type="match status" value="1"/>
</dbReference>
<reference evidence="2 3" key="1">
    <citation type="submission" date="2019-06" db="EMBL/GenBank/DDBJ databases">
        <title>Whole genome sequence for Cellvibrionaceae sp. R142.</title>
        <authorList>
            <person name="Wang G."/>
        </authorList>
    </citation>
    <scope>NUCLEOTIDE SEQUENCE [LARGE SCALE GENOMIC DNA]</scope>
    <source>
        <strain evidence="2 3">R142</strain>
    </source>
</reference>
<dbReference type="SUPFAM" id="SSF48452">
    <property type="entry name" value="TPR-like"/>
    <property type="match status" value="5"/>
</dbReference>
<feature type="repeat" description="TPR" evidence="1">
    <location>
        <begin position="834"/>
        <end position="867"/>
    </location>
</feature>
<evidence type="ECO:0000313" key="3">
    <source>
        <dbReference type="Proteomes" id="UP000319732"/>
    </source>
</evidence>
<dbReference type="EMBL" id="VHSG01000020">
    <property type="protein sequence ID" value="TQV71743.1"/>
    <property type="molecule type" value="Genomic_DNA"/>
</dbReference>
<dbReference type="RefSeq" id="WP_142928519.1">
    <property type="nucleotide sequence ID" value="NZ_ML660099.1"/>
</dbReference>
<dbReference type="OrthoDB" id="9766710at2"/>
<dbReference type="Pfam" id="PF13181">
    <property type="entry name" value="TPR_8"/>
    <property type="match status" value="1"/>
</dbReference>